<dbReference type="AlphaFoldDB" id="A0A0C5EU72"/>
<geneLocation type="plasmid" evidence="4">
    <name>pMTY18780-5_IncX3</name>
</geneLocation>
<dbReference type="Proteomes" id="UP000509260">
    <property type="component" value="Plasmid pMTY18780-5_IncX3"/>
</dbReference>
<dbReference type="EMBL" id="UWXJ01000006">
    <property type="protein sequence ID" value="VCZ29682.1"/>
    <property type="molecule type" value="Genomic_DNA"/>
</dbReference>
<evidence type="ECO:0000313" key="11">
    <source>
        <dbReference type="Proteomes" id="UP000509260"/>
    </source>
</evidence>
<geneLocation type="plasmid" evidence="2">
    <name>pEc2A</name>
</geneLocation>
<reference evidence="3" key="3">
    <citation type="submission" date="2015-09" db="EMBL/GenBank/DDBJ databases">
        <title>Infection and Dissemination of NDM-5 Producing Escherichia coli in China.</title>
        <authorList>
            <person name="Chen D."/>
            <person name="Gong L."/>
            <person name="Walsh T."/>
            <person name="Lan R."/>
            <person name="Wang T."/>
            <person name="Zhang J."/>
            <person name="Mai W."/>
            <person name="Ni N."/>
            <person name="Lu J."/>
            <person name="Xu J."/>
            <person name="Li J."/>
        </authorList>
    </citation>
    <scope>NUCLEOTIDE SEQUENCE</scope>
    <source>
        <strain evidence="3">1929</strain>
        <plasmid evidence="3">pEc1929</plasmid>
    </source>
</reference>
<reference evidence="2" key="2">
    <citation type="journal article" date="2015" name="Antimicrob. Agents Chemother.">
        <title>Characterization of Tn3000, a Transposon Responsible for blaNDM-1 Dissemination among Enterobacteriaceae in Brazil, Nepal, Morocco, and India.</title>
        <authorList>
            <person name="Campos J.C."/>
            <person name="Sampaio J.L.M."/>
        </authorList>
    </citation>
    <scope>NUCLEOTIDE SEQUENCE</scope>
    <source>
        <strain evidence="2">E0083033-2</strain>
        <plasmid evidence="2">pEc2A</plasmid>
    </source>
</reference>
<dbReference type="EMBL" id="KT824791">
    <property type="protein sequence ID" value="ALG88238.1"/>
    <property type="molecule type" value="Genomic_DNA"/>
</dbReference>
<dbReference type="EMBL" id="AP023202">
    <property type="protein sequence ID" value="BCG39930.1"/>
    <property type="molecule type" value="Genomic_DNA"/>
</dbReference>
<reference evidence="5" key="8">
    <citation type="submission" date="2024-02" db="EMBL/GenBank/DDBJ databases">
        <authorList>
            <consortium name="Clinical and Environmental Microbiology Branch: Whole genome sequencing antimicrobial resistance pathogens in the healthcare setting"/>
        </authorList>
    </citation>
    <scope>NUCLEOTIDE SEQUENCE</scope>
    <source>
        <strain evidence="5">2023CK-00345</strain>
    </source>
</reference>
<evidence type="ECO:0000313" key="2">
    <source>
        <dbReference type="EMBL" id="ALF35491.1"/>
    </source>
</evidence>
<evidence type="ECO:0000313" key="10">
    <source>
        <dbReference type="Proteomes" id="UP000359125"/>
    </source>
</evidence>
<evidence type="ECO:0000313" key="1">
    <source>
        <dbReference type="EMBL" id="AKG90628.1"/>
    </source>
</evidence>
<dbReference type="EMBL" id="ABLFQU030000052">
    <property type="protein sequence ID" value="EMM0027584.1"/>
    <property type="molecule type" value="Genomic_DNA"/>
</dbReference>
<reference evidence="7 10" key="5">
    <citation type="journal article" date="2019" name="Environ. Health Perspect.">
        <title>Inter-host Transmission of Carbapenemase-Producing Escherichia coli among Humans and Backyard Animals.</title>
        <authorList>
            <person name="Li J."/>
            <person name="Bi Z."/>
            <person name="Ma S."/>
            <person name="Chen B."/>
            <person name="Cai C."/>
            <person name="He J."/>
            <person name="Schwarz S."/>
            <person name="Sun C."/>
            <person name="Zhou Y."/>
            <person name="Yin J."/>
            <person name="Hulth A."/>
            <person name="Wang Y."/>
            <person name="Shen Z."/>
            <person name="Wang S."/>
            <person name="Wu C."/>
            <person name="Nilsson L.E."/>
            <person name="Walsh T.R."/>
            <person name="Borjesson S."/>
            <person name="Shen J."/>
            <person name="Sun Q."/>
            <person name="Wang Y."/>
        </authorList>
    </citation>
    <scope>NUCLEOTIDE SEQUENCE [LARGE SCALE GENOMIC DNA]</scope>
    <source>
        <strain evidence="7 10">A016f</strain>
    </source>
</reference>
<protein>
    <submittedName>
        <fullName evidence="7">Uncharacterized protein</fullName>
    </submittedName>
</protein>
<reference evidence="6" key="7">
    <citation type="submission" date="2022-08" db="EMBL/GenBank/DDBJ databases">
        <title>Genome sequencing of human pathogens.</title>
        <authorList>
            <person name="Cao X."/>
        </authorList>
    </citation>
    <scope>NUCLEOTIDE SEQUENCE</scope>
    <source>
        <strain evidence="6">EC16126</strain>
    </source>
</reference>
<evidence type="ECO:0000313" key="7">
    <source>
        <dbReference type="EMBL" id="MQK25453.1"/>
    </source>
</evidence>
<keyword evidence="1" id="KW-0614">Plasmid</keyword>
<geneLocation type="plasmid" evidence="11">
    <name>pmty18780-5_incx3 dna</name>
</geneLocation>
<evidence type="ECO:0000313" key="6">
    <source>
        <dbReference type="EMBL" id="MDA4181423.1"/>
    </source>
</evidence>
<sequence length="85" mass="9802">MKKQEFLDFISAEQRRGAVRFSLGFNSKGEIVLHWTNEAGLRVWSILSGNRGKSPSRANRERMSNLRRWLHDARQGMEGDTPEAE</sequence>
<dbReference type="EMBL" id="RYCF01000043">
    <property type="protein sequence ID" value="MQK25453.1"/>
    <property type="molecule type" value="Genomic_DNA"/>
</dbReference>
<reference evidence="4 11" key="6">
    <citation type="submission" date="2020-06" db="EMBL/GenBank/DDBJ databases">
        <title>Whole-genome sequencing of blaNDM-5 positive Escherichia coli isolated from a Japanese patient with no history of travel abroad.</title>
        <authorList>
            <person name="Ito Y."/>
            <person name="Aoki K."/>
            <person name="Nakayama N."/>
            <person name="Ohtsuka M."/>
            <person name="Ota M."/>
            <person name="Kaneko N."/>
            <person name="Yoshida M."/>
            <person name="Ishii Y."/>
            <person name="Tateda K."/>
            <person name="Matsuse H."/>
        </authorList>
    </citation>
    <scope>NUCLEOTIDE SEQUENCE [LARGE SCALE GENOMIC DNA]</scope>
    <source>
        <strain evidence="4 11">TUM18780</strain>
        <plasmid evidence="4">pMTY18780-5_IncX3</plasmid>
        <plasmid evidence="11">pmty18780-5_incx3 dna</plasmid>
    </source>
</reference>
<dbReference type="EMBL" id="KP400525">
    <property type="protein sequence ID" value="AKG90628.1"/>
    <property type="molecule type" value="Genomic_DNA"/>
</dbReference>
<evidence type="ECO:0000313" key="5">
    <source>
        <dbReference type="EMBL" id="EMM0027584.1"/>
    </source>
</evidence>
<geneLocation type="plasmid" evidence="1">
    <name>pOXA181</name>
</geneLocation>
<gene>
    <name evidence="2" type="ORF">AZ95_0077</name>
    <name evidence="8" type="ORF">BANRA_05842</name>
    <name evidence="7" type="ORF">EIZ93_14235</name>
    <name evidence="6" type="ORF">NY836_29500</name>
    <name evidence="5" type="ORF">P6223_004241</name>
    <name evidence="3" type="ORF">pEC1929_0053</name>
    <name evidence="1" type="ORF">pOXA181EC14828_00031</name>
    <name evidence="4" type="ORF">TUM18780_50920</name>
</gene>
<organism evidence="7 10">
    <name type="scientific">Escherichia coli</name>
    <dbReference type="NCBI Taxonomy" id="562"/>
    <lineage>
        <taxon>Bacteria</taxon>
        <taxon>Pseudomonadati</taxon>
        <taxon>Pseudomonadota</taxon>
        <taxon>Gammaproteobacteria</taxon>
        <taxon>Enterobacterales</taxon>
        <taxon>Enterobacteriaceae</taxon>
        <taxon>Escherichia</taxon>
    </lineage>
</organism>
<accession>A0A0C5EU72</accession>
<reference evidence="1" key="1">
    <citation type="journal article" date="2015" name="Antimicrob. Agents Chemother.">
        <title>First Report of OXA-181-Producing Escherichia coli in China and Characterization of the Isolate Using Whole-Genome Sequencing.</title>
        <authorList>
            <person name="Liu Y."/>
            <person name="Feng Y."/>
            <person name="Wu W."/>
            <person name="Xie Y."/>
            <person name="Wang X."/>
            <person name="Zhang X."/>
            <person name="Chen X."/>
            <person name="Zong Z."/>
        </authorList>
    </citation>
    <scope>NUCLEOTIDE SEQUENCE</scope>
    <source>
        <strain evidence="1">WCHEC14828</strain>
        <plasmid evidence="1">pOXA181</plasmid>
    </source>
</reference>
<evidence type="ECO:0000313" key="4">
    <source>
        <dbReference type="EMBL" id="BCG39930.1"/>
    </source>
</evidence>
<name>A0A0C5EU72_ECOLX</name>
<evidence type="ECO:0000313" key="3">
    <source>
        <dbReference type="EMBL" id="ALG88238.1"/>
    </source>
</evidence>
<dbReference type="Proteomes" id="UP000281521">
    <property type="component" value="Unassembled WGS sequence"/>
</dbReference>
<evidence type="ECO:0000313" key="9">
    <source>
        <dbReference type="Proteomes" id="UP000281521"/>
    </source>
</evidence>
<dbReference type="Proteomes" id="UP000359125">
    <property type="component" value="Unassembled WGS sequence"/>
</dbReference>
<evidence type="ECO:0000313" key="8">
    <source>
        <dbReference type="EMBL" id="VCZ29682.1"/>
    </source>
</evidence>
<dbReference type="PATRIC" id="fig|562.7071.peg.5271"/>
<dbReference type="EMBL" id="JANWOR010000831">
    <property type="protein sequence ID" value="MDA4181423.1"/>
    <property type="molecule type" value="Genomic_DNA"/>
</dbReference>
<geneLocation type="plasmid" evidence="3">
    <name>pEc1929</name>
</geneLocation>
<dbReference type="EMBL" id="KR822247">
    <property type="protein sequence ID" value="ALF35491.1"/>
    <property type="molecule type" value="Genomic_DNA"/>
</dbReference>
<proteinExistence type="predicted"/>
<dbReference type="Proteomes" id="UP001211064">
    <property type="component" value="Unassembled WGS sequence"/>
</dbReference>
<dbReference type="RefSeq" id="WP_004199355.1">
    <property type="nucleotide sequence ID" value="NZ_ABACVG020000003.1"/>
</dbReference>
<reference evidence="8 9" key="4">
    <citation type="submission" date="2018-10" db="EMBL/GenBank/DDBJ databases">
        <authorList>
            <person name="Noll B N."/>
        </authorList>
    </citation>
    <scope>NUCLEOTIDE SEQUENCE [LARGE SCALE GENOMIC DNA]</scope>
    <source>
        <strain evidence="8">Ecoli022</strain>
    </source>
</reference>